<evidence type="ECO:0000313" key="1">
    <source>
        <dbReference type="EMBL" id="KYQ99706.1"/>
    </source>
</evidence>
<dbReference type="AlphaFoldDB" id="A0A152A0R4"/>
<evidence type="ECO:0000313" key="2">
    <source>
        <dbReference type="Proteomes" id="UP000076078"/>
    </source>
</evidence>
<name>A0A152A0R4_TIELA</name>
<accession>A0A152A0R4</accession>
<keyword evidence="2" id="KW-1185">Reference proteome</keyword>
<dbReference type="FunCoup" id="A0A152A0R4">
    <property type="interactions" value="738"/>
</dbReference>
<dbReference type="InParanoid" id="A0A152A0R4"/>
<dbReference type="OrthoDB" id="10461198at2759"/>
<comment type="caution">
    <text evidence="1">The sequence shown here is derived from an EMBL/GenBank/DDBJ whole genome shotgun (WGS) entry which is preliminary data.</text>
</comment>
<dbReference type="Proteomes" id="UP000076078">
    <property type="component" value="Unassembled WGS sequence"/>
</dbReference>
<organism evidence="1 2">
    <name type="scientific">Tieghemostelium lacteum</name>
    <name type="common">Slime mold</name>
    <name type="synonym">Dictyostelium lacteum</name>
    <dbReference type="NCBI Taxonomy" id="361077"/>
    <lineage>
        <taxon>Eukaryota</taxon>
        <taxon>Amoebozoa</taxon>
        <taxon>Evosea</taxon>
        <taxon>Eumycetozoa</taxon>
        <taxon>Dictyostelia</taxon>
        <taxon>Dictyosteliales</taxon>
        <taxon>Raperosteliaceae</taxon>
        <taxon>Tieghemostelium</taxon>
    </lineage>
</organism>
<proteinExistence type="predicted"/>
<reference evidence="1 2" key="1">
    <citation type="submission" date="2015-12" db="EMBL/GenBank/DDBJ databases">
        <title>Dictyostelia acquired genes for synthesis and detection of signals that induce cell-type specialization by lateral gene transfer from prokaryotes.</title>
        <authorList>
            <person name="Gloeckner G."/>
            <person name="Schaap P."/>
        </authorList>
    </citation>
    <scope>NUCLEOTIDE SEQUENCE [LARGE SCALE GENOMIC DNA]</scope>
    <source>
        <strain evidence="1 2">TK</strain>
    </source>
</reference>
<sequence length="94" mass="10538">MKSLPFFVILGALSFITNPVDREIFKAQLYNHVQTKSGFIAGMIAKGAVSLNAFTIKNYYLFSLAFLNDFGAENNQQLVAVGYMGKWFFVKSDI</sequence>
<protein>
    <submittedName>
        <fullName evidence="1">Uncharacterized protein</fullName>
    </submittedName>
</protein>
<dbReference type="OMA" id="LFTIEDH"/>
<dbReference type="EMBL" id="LODT01000020">
    <property type="protein sequence ID" value="KYQ99706.1"/>
    <property type="molecule type" value="Genomic_DNA"/>
</dbReference>
<gene>
    <name evidence="1" type="ORF">DLAC_03646</name>
</gene>